<evidence type="ECO:0000259" key="2">
    <source>
        <dbReference type="SMART" id="SM00900"/>
    </source>
</evidence>
<accession>E3PVU8</accession>
<evidence type="ECO:0000256" key="1">
    <source>
        <dbReference type="SAM" id="Phobius"/>
    </source>
</evidence>
<dbReference type="AlphaFoldDB" id="E3PVU8"/>
<dbReference type="InterPro" id="IPR007329">
    <property type="entry name" value="FMN-bd"/>
</dbReference>
<feature type="domain" description="FMN-binding" evidence="2">
    <location>
        <begin position="64"/>
        <end position="132"/>
    </location>
</feature>
<evidence type="ECO:0000313" key="4">
    <source>
        <dbReference type="Proteomes" id="UP000007041"/>
    </source>
</evidence>
<dbReference type="GO" id="GO:0010181">
    <property type="term" value="F:FMN binding"/>
    <property type="evidence" value="ECO:0007669"/>
    <property type="project" value="InterPro"/>
</dbReference>
<dbReference type="BioCyc" id="CSTI499177:GJE9-2629-MONOMER"/>
<reference evidence="4" key="1">
    <citation type="journal article" date="2010" name="BMC Genomics">
        <title>Clostridium sticklandii, a specialist in amino acid degradation:revisiting its metabolism through its genome sequence.</title>
        <authorList>
            <person name="Fonknechten N."/>
            <person name="Chaussonnerie S."/>
            <person name="Tricot S."/>
            <person name="Lajus A."/>
            <person name="Andreesen J.R."/>
            <person name="Perchat N."/>
            <person name="Pelletier E."/>
            <person name="Gouyvenoux M."/>
            <person name="Barbe V."/>
            <person name="Salanoubat M."/>
            <person name="Le Paslier D."/>
            <person name="Weissenbach J."/>
            <person name="Cohen G.N."/>
            <person name="Kreimeyer A."/>
        </authorList>
    </citation>
    <scope>NUCLEOTIDE SEQUENCE [LARGE SCALE GENOMIC DNA]</scope>
    <source>
        <strain evidence="4">ATCC 12662 / DSM 519 / JCM 1433 / CCUG 9281 / NCIMB 10654 / HF</strain>
    </source>
</reference>
<dbReference type="EMBL" id="FP565809">
    <property type="protein sequence ID" value="CBH22651.1"/>
    <property type="molecule type" value="Genomic_DNA"/>
</dbReference>
<keyword evidence="1" id="KW-0812">Transmembrane</keyword>
<organism evidence="3 4">
    <name type="scientific">Acetoanaerobium sticklandii (strain ATCC 12662 / DSM 519 / JCM 1433 / CCUG 9281 / NCIMB 10654 / HF)</name>
    <name type="common">Clostridium sticklandii</name>
    <dbReference type="NCBI Taxonomy" id="499177"/>
    <lineage>
        <taxon>Bacteria</taxon>
        <taxon>Bacillati</taxon>
        <taxon>Bacillota</taxon>
        <taxon>Clostridia</taxon>
        <taxon>Peptostreptococcales</taxon>
        <taxon>Filifactoraceae</taxon>
        <taxon>Acetoanaerobium</taxon>
    </lineage>
</organism>
<gene>
    <name evidence="3" type="ordered locus">CLOST_2536</name>
</gene>
<name>E3PVU8_ACESD</name>
<dbReference type="HOGENOM" id="CLU_096350_0_1_9"/>
<dbReference type="SMART" id="SM00900">
    <property type="entry name" value="FMN_bind"/>
    <property type="match status" value="1"/>
</dbReference>
<evidence type="ECO:0000313" key="3">
    <source>
        <dbReference type="EMBL" id="CBH22651.1"/>
    </source>
</evidence>
<dbReference type="Gene3D" id="3.90.1010.20">
    <property type="match status" value="1"/>
</dbReference>
<sequence>MRKTKKILLIAGIIPLVILFIAAGSFISTANKMTDKLENLKFETINIKELPNGKYLGEYDMGLVYAKVEVEIANGRINKIELLQHDNMKGEPAEIITADIIVEQKIDVDAISGATASSQTIKKAVETALLNQTH</sequence>
<dbReference type="Pfam" id="PF04205">
    <property type="entry name" value="FMN_bind"/>
    <property type="match status" value="1"/>
</dbReference>
<keyword evidence="1" id="KW-1133">Transmembrane helix</keyword>
<protein>
    <submittedName>
        <fullName evidence="3">Putative FMN-binding domain protein</fullName>
    </submittedName>
</protein>
<keyword evidence="4" id="KW-1185">Reference proteome</keyword>
<dbReference type="eggNOG" id="COG3976">
    <property type="taxonomic scope" value="Bacteria"/>
</dbReference>
<dbReference type="GO" id="GO:0016020">
    <property type="term" value="C:membrane"/>
    <property type="evidence" value="ECO:0007669"/>
    <property type="project" value="InterPro"/>
</dbReference>
<dbReference type="STRING" id="1511.CLOST_2536"/>
<dbReference type="Proteomes" id="UP000007041">
    <property type="component" value="Chromosome"/>
</dbReference>
<feature type="transmembrane region" description="Helical" evidence="1">
    <location>
        <begin position="7"/>
        <end position="27"/>
    </location>
</feature>
<keyword evidence="1" id="KW-0472">Membrane</keyword>
<dbReference type="KEGG" id="cst:CLOST_2536"/>
<proteinExistence type="predicted"/>